<evidence type="ECO:0000256" key="2">
    <source>
        <dbReference type="ARBA" id="ARBA00009236"/>
    </source>
</evidence>
<dbReference type="InterPro" id="IPR015421">
    <property type="entry name" value="PyrdxlP-dep_Trfase_major"/>
</dbReference>
<dbReference type="Gene3D" id="3.90.1150.10">
    <property type="entry name" value="Aspartate Aminotransferase, domain 1"/>
    <property type="match status" value="1"/>
</dbReference>
<organism evidence="11 12">
    <name type="scientific">Thioploca ingrica</name>
    <dbReference type="NCBI Taxonomy" id="40754"/>
    <lineage>
        <taxon>Bacteria</taxon>
        <taxon>Pseudomonadati</taxon>
        <taxon>Pseudomonadota</taxon>
        <taxon>Gammaproteobacteria</taxon>
        <taxon>Thiotrichales</taxon>
        <taxon>Thiotrichaceae</taxon>
        <taxon>Thioploca</taxon>
    </lineage>
</organism>
<dbReference type="PANTHER" id="PTHR21152">
    <property type="entry name" value="AMINOTRANSFERASE CLASS V"/>
    <property type="match status" value="1"/>
</dbReference>
<comment type="similarity">
    <text evidence="2 8">Belongs to the class-V pyridoxal-phosphate-dependent aminotransferase family.</text>
</comment>
<dbReference type="PANTHER" id="PTHR21152:SF40">
    <property type="entry name" value="ALANINE--GLYOXYLATE AMINOTRANSFERASE"/>
    <property type="match status" value="1"/>
</dbReference>
<dbReference type="CDD" id="cd06451">
    <property type="entry name" value="AGAT_like"/>
    <property type="match status" value="1"/>
</dbReference>
<evidence type="ECO:0000259" key="10">
    <source>
        <dbReference type="Pfam" id="PF00266"/>
    </source>
</evidence>
<evidence type="ECO:0000256" key="6">
    <source>
        <dbReference type="PIRSR" id="PIRSR000524-1"/>
    </source>
</evidence>
<keyword evidence="4" id="KW-0808">Transferase</keyword>
<dbReference type="PIRSF" id="PIRSF000524">
    <property type="entry name" value="SPT"/>
    <property type="match status" value="1"/>
</dbReference>
<protein>
    <submittedName>
        <fullName evidence="11">Serine--pyruvate transaminase</fullName>
    </submittedName>
</protein>
<evidence type="ECO:0000313" key="12">
    <source>
        <dbReference type="Proteomes" id="UP000031623"/>
    </source>
</evidence>
<dbReference type="SUPFAM" id="SSF53383">
    <property type="entry name" value="PLP-dependent transferases"/>
    <property type="match status" value="1"/>
</dbReference>
<dbReference type="Gene3D" id="3.40.640.10">
    <property type="entry name" value="Type I PLP-dependent aspartate aminotransferase-like (Major domain)"/>
    <property type="match status" value="1"/>
</dbReference>
<keyword evidence="3" id="KW-0032">Aminotransferase</keyword>
<dbReference type="InterPro" id="IPR020578">
    <property type="entry name" value="Aminotrans_V_PyrdxlP_BS"/>
</dbReference>
<dbReference type="GO" id="GO:0004760">
    <property type="term" value="F:L-serine-pyruvate transaminase activity"/>
    <property type="evidence" value="ECO:0007669"/>
    <property type="project" value="TreeGrafter"/>
</dbReference>
<evidence type="ECO:0000256" key="3">
    <source>
        <dbReference type="ARBA" id="ARBA00022576"/>
    </source>
</evidence>
<dbReference type="KEGG" id="tig:THII_1889"/>
<accession>A0A090BV39</accession>
<keyword evidence="12" id="KW-1185">Reference proteome</keyword>
<dbReference type="STRING" id="40754.THII_1889"/>
<evidence type="ECO:0000256" key="9">
    <source>
        <dbReference type="RuleBase" id="RU004504"/>
    </source>
</evidence>
<evidence type="ECO:0000256" key="7">
    <source>
        <dbReference type="PIRSR" id="PIRSR000524-50"/>
    </source>
</evidence>
<dbReference type="PROSITE" id="PS00595">
    <property type="entry name" value="AA_TRANSFER_CLASS_5"/>
    <property type="match status" value="1"/>
</dbReference>
<feature type="modified residue" description="N6-(pyridoxal phosphate)lysine" evidence="7">
    <location>
        <position position="201"/>
    </location>
</feature>
<sequence>MNITDIKSFIPPIRTLMGPGPSDVHPRVLQAMARPTIGHLDPAFIDMMDEIKVLLHYAFQTQNALTLPISAPGSAGMETCFVNLVEPGDKVIVCQNGVFGGRMKENVERTGGIAVVIADEWGTAVDPNRLEDTLKAHPDTKIVAFVHAETSTGVKSDAKTLGEIAHRYHCITIVDAVTSLGGIPLKVDEWQIDAIYSGSQKCLSCTPGLSPVSFNERAVEKIKQRQTKVQSWFLDLNLVMGYWGSSAKRTYHHTAPINVLYGLHEALIMLKEEGLENAWARHERHYQALRQGIENLGLTFKVKESERLPQLNAITVPAGIDEAEVRQRLLNEYHLEIGAGLGNLAGQIWRIGLMGYACNLKNVWYCVEALKEILSKIK</sequence>
<name>A0A090BV39_9GAMM</name>
<proteinExistence type="inferred from homology"/>
<dbReference type="InterPro" id="IPR000192">
    <property type="entry name" value="Aminotrans_V_dom"/>
</dbReference>
<keyword evidence="11" id="KW-0670">Pyruvate</keyword>
<comment type="cofactor">
    <cofactor evidence="1 7 9">
        <name>pyridoxal 5'-phosphate</name>
        <dbReference type="ChEBI" id="CHEBI:597326"/>
    </cofactor>
</comment>
<dbReference type="GO" id="GO:0019265">
    <property type="term" value="P:glycine biosynthetic process, by transamination of glyoxylate"/>
    <property type="evidence" value="ECO:0007669"/>
    <property type="project" value="TreeGrafter"/>
</dbReference>
<dbReference type="InterPro" id="IPR015424">
    <property type="entry name" value="PyrdxlP-dep_Trfase"/>
</dbReference>
<feature type="binding site" evidence="6">
    <location>
        <position position="350"/>
    </location>
    <ligand>
        <name>substrate</name>
    </ligand>
</feature>
<dbReference type="AlphaFoldDB" id="A0A090BV39"/>
<evidence type="ECO:0000313" key="11">
    <source>
        <dbReference type="EMBL" id="BAP56186.1"/>
    </source>
</evidence>
<evidence type="ECO:0000256" key="4">
    <source>
        <dbReference type="ARBA" id="ARBA00022679"/>
    </source>
</evidence>
<dbReference type="InterPro" id="IPR024169">
    <property type="entry name" value="SP_NH2Trfase/AEP_transaminase"/>
</dbReference>
<reference evidence="11" key="1">
    <citation type="journal article" date="2014" name="ISME J.">
        <title>Ecophysiology of Thioploca ingrica as revealed by the complete genome sequence supplemented with proteomic evidence.</title>
        <authorList>
            <person name="Kojima H."/>
            <person name="Ogura Y."/>
            <person name="Yamamoto N."/>
            <person name="Togashi T."/>
            <person name="Mori H."/>
            <person name="Watanabe T."/>
            <person name="Nemoto F."/>
            <person name="Kurokawa K."/>
            <person name="Hayashi T."/>
            <person name="Fukui M."/>
        </authorList>
    </citation>
    <scope>NUCLEOTIDE SEQUENCE [LARGE SCALE GENOMIC DNA]</scope>
</reference>
<dbReference type="FunFam" id="3.40.640.10:FF:000027">
    <property type="entry name" value="Serine--pyruvate aminotransferase, mitochondrial"/>
    <property type="match status" value="1"/>
</dbReference>
<dbReference type="GO" id="GO:0008453">
    <property type="term" value="F:alanine-glyoxylate transaminase activity"/>
    <property type="evidence" value="ECO:0007669"/>
    <property type="project" value="TreeGrafter"/>
</dbReference>
<feature type="domain" description="Aminotransferase class V" evidence="10">
    <location>
        <begin position="38"/>
        <end position="340"/>
    </location>
</feature>
<evidence type="ECO:0000256" key="1">
    <source>
        <dbReference type="ARBA" id="ARBA00001933"/>
    </source>
</evidence>
<dbReference type="EMBL" id="AP014633">
    <property type="protein sequence ID" value="BAP56186.1"/>
    <property type="molecule type" value="Genomic_DNA"/>
</dbReference>
<dbReference type="Pfam" id="PF00266">
    <property type="entry name" value="Aminotran_5"/>
    <property type="match status" value="1"/>
</dbReference>
<dbReference type="HOGENOM" id="CLU_027686_0_0_6"/>
<keyword evidence="5 7" id="KW-0663">Pyridoxal phosphate</keyword>
<dbReference type="Proteomes" id="UP000031623">
    <property type="component" value="Chromosome"/>
</dbReference>
<evidence type="ECO:0000256" key="8">
    <source>
        <dbReference type="RuleBase" id="RU004075"/>
    </source>
</evidence>
<dbReference type="InterPro" id="IPR015422">
    <property type="entry name" value="PyrdxlP-dep_Trfase_small"/>
</dbReference>
<gene>
    <name evidence="11" type="ORF">THII_1889</name>
</gene>
<evidence type="ECO:0000256" key="5">
    <source>
        <dbReference type="ARBA" id="ARBA00022898"/>
    </source>
</evidence>